<accession>A0AAV4JG20</accession>
<name>A0AAV4JG20_9GAST</name>
<keyword evidence="2" id="KW-1185">Reference proteome</keyword>
<dbReference type="Proteomes" id="UP000762676">
    <property type="component" value="Unassembled WGS sequence"/>
</dbReference>
<dbReference type="EMBL" id="BMAT01010175">
    <property type="protein sequence ID" value="GFS21723.1"/>
    <property type="molecule type" value="Genomic_DNA"/>
</dbReference>
<reference evidence="1 2" key="1">
    <citation type="journal article" date="2021" name="Elife">
        <title>Chloroplast acquisition without the gene transfer in kleptoplastic sea slugs, Plakobranchus ocellatus.</title>
        <authorList>
            <person name="Maeda T."/>
            <person name="Takahashi S."/>
            <person name="Yoshida T."/>
            <person name="Shimamura S."/>
            <person name="Takaki Y."/>
            <person name="Nagai Y."/>
            <person name="Toyoda A."/>
            <person name="Suzuki Y."/>
            <person name="Arimoto A."/>
            <person name="Ishii H."/>
            <person name="Satoh N."/>
            <person name="Nishiyama T."/>
            <person name="Hasebe M."/>
            <person name="Maruyama T."/>
            <person name="Minagawa J."/>
            <person name="Obokata J."/>
            <person name="Shigenobu S."/>
        </authorList>
    </citation>
    <scope>NUCLEOTIDE SEQUENCE [LARGE SCALE GENOMIC DNA]</scope>
</reference>
<comment type="caution">
    <text evidence="1">The sequence shown here is derived from an EMBL/GenBank/DDBJ whole genome shotgun (WGS) entry which is preliminary data.</text>
</comment>
<sequence length="107" mass="11139">RAALIHTGTNAHLDAALTAVTRTRSSATQKLESVISDVMMGSVGPIVTPFALLEPTAQRVPTSAATIVLGMGKTSAATQALVSVMAAVSRVTREPSASHVREIKRVF</sequence>
<organism evidence="1 2">
    <name type="scientific">Elysia marginata</name>
    <dbReference type="NCBI Taxonomy" id="1093978"/>
    <lineage>
        <taxon>Eukaryota</taxon>
        <taxon>Metazoa</taxon>
        <taxon>Spiralia</taxon>
        <taxon>Lophotrochozoa</taxon>
        <taxon>Mollusca</taxon>
        <taxon>Gastropoda</taxon>
        <taxon>Heterobranchia</taxon>
        <taxon>Euthyneura</taxon>
        <taxon>Panpulmonata</taxon>
        <taxon>Sacoglossa</taxon>
        <taxon>Placobranchoidea</taxon>
        <taxon>Plakobranchidae</taxon>
        <taxon>Elysia</taxon>
    </lineage>
</organism>
<evidence type="ECO:0000313" key="2">
    <source>
        <dbReference type="Proteomes" id="UP000762676"/>
    </source>
</evidence>
<dbReference type="AlphaFoldDB" id="A0AAV4JG20"/>
<gene>
    <name evidence="1" type="ORF">ElyMa_005090600</name>
</gene>
<evidence type="ECO:0000313" key="1">
    <source>
        <dbReference type="EMBL" id="GFS21723.1"/>
    </source>
</evidence>
<feature type="non-terminal residue" evidence="1">
    <location>
        <position position="1"/>
    </location>
</feature>
<protein>
    <submittedName>
        <fullName evidence="1">Uncharacterized protein</fullName>
    </submittedName>
</protein>
<proteinExistence type="predicted"/>